<keyword evidence="5" id="KW-0819">tRNA processing</keyword>
<evidence type="ECO:0000313" key="10">
    <source>
        <dbReference type="EMBL" id="CAB4952007.1"/>
    </source>
</evidence>
<evidence type="ECO:0000256" key="3">
    <source>
        <dbReference type="ARBA" id="ARBA00012665"/>
    </source>
</evidence>
<dbReference type="HAMAP" id="MF_00185">
    <property type="entry name" value="IPP_trans"/>
    <property type="match status" value="1"/>
</dbReference>
<dbReference type="Pfam" id="PF01715">
    <property type="entry name" value="IPPT"/>
    <property type="match status" value="1"/>
</dbReference>
<comment type="cofactor">
    <cofactor evidence="1">
        <name>Mg(2+)</name>
        <dbReference type="ChEBI" id="CHEBI:18420"/>
    </cofactor>
</comment>
<dbReference type="GO" id="GO:0006400">
    <property type="term" value="P:tRNA modification"/>
    <property type="evidence" value="ECO:0007669"/>
    <property type="project" value="TreeGrafter"/>
</dbReference>
<evidence type="ECO:0000256" key="6">
    <source>
        <dbReference type="ARBA" id="ARBA00022741"/>
    </source>
</evidence>
<evidence type="ECO:0000256" key="9">
    <source>
        <dbReference type="ARBA" id="ARBA00049563"/>
    </source>
</evidence>
<comment type="catalytic activity">
    <reaction evidence="9">
        <text>adenosine(37) in tRNA + dimethylallyl diphosphate = N(6)-dimethylallyladenosine(37) in tRNA + diphosphate</text>
        <dbReference type="Rhea" id="RHEA:26482"/>
        <dbReference type="Rhea" id="RHEA-COMP:10162"/>
        <dbReference type="Rhea" id="RHEA-COMP:10375"/>
        <dbReference type="ChEBI" id="CHEBI:33019"/>
        <dbReference type="ChEBI" id="CHEBI:57623"/>
        <dbReference type="ChEBI" id="CHEBI:74411"/>
        <dbReference type="ChEBI" id="CHEBI:74415"/>
        <dbReference type="EC" id="2.5.1.75"/>
    </reaction>
</comment>
<dbReference type="GO" id="GO:0005524">
    <property type="term" value="F:ATP binding"/>
    <property type="evidence" value="ECO:0007669"/>
    <property type="project" value="UniProtKB-KW"/>
</dbReference>
<accession>A0A6J7K918</accession>
<protein>
    <recommendedName>
        <fullName evidence="3">tRNA dimethylallyltransferase</fullName>
        <ecNumber evidence="3">2.5.1.75</ecNumber>
    </recommendedName>
</protein>
<dbReference type="EC" id="2.5.1.75" evidence="3"/>
<dbReference type="SUPFAM" id="SSF52540">
    <property type="entry name" value="P-loop containing nucleoside triphosphate hydrolases"/>
    <property type="match status" value="1"/>
</dbReference>
<gene>
    <name evidence="10" type="ORF">UFOPK3861_00246</name>
</gene>
<reference evidence="10" key="1">
    <citation type="submission" date="2020-05" db="EMBL/GenBank/DDBJ databases">
        <authorList>
            <person name="Chiriac C."/>
            <person name="Salcher M."/>
            <person name="Ghai R."/>
            <person name="Kavagutti S V."/>
        </authorList>
    </citation>
    <scope>NUCLEOTIDE SEQUENCE</scope>
</reference>
<dbReference type="FunFam" id="1.10.20.140:FF:000001">
    <property type="entry name" value="tRNA dimethylallyltransferase"/>
    <property type="match status" value="1"/>
</dbReference>
<keyword evidence="7" id="KW-0067">ATP-binding</keyword>
<evidence type="ECO:0000256" key="1">
    <source>
        <dbReference type="ARBA" id="ARBA00001946"/>
    </source>
</evidence>
<dbReference type="PANTHER" id="PTHR11088:SF60">
    <property type="entry name" value="TRNA DIMETHYLALLYLTRANSFERASE"/>
    <property type="match status" value="1"/>
</dbReference>
<evidence type="ECO:0000256" key="5">
    <source>
        <dbReference type="ARBA" id="ARBA00022694"/>
    </source>
</evidence>
<dbReference type="InterPro" id="IPR018022">
    <property type="entry name" value="IPT"/>
</dbReference>
<dbReference type="InterPro" id="IPR039657">
    <property type="entry name" value="Dimethylallyltransferase"/>
</dbReference>
<organism evidence="10">
    <name type="scientific">freshwater metagenome</name>
    <dbReference type="NCBI Taxonomy" id="449393"/>
    <lineage>
        <taxon>unclassified sequences</taxon>
        <taxon>metagenomes</taxon>
        <taxon>ecological metagenomes</taxon>
    </lineage>
</organism>
<dbReference type="PANTHER" id="PTHR11088">
    <property type="entry name" value="TRNA DIMETHYLALLYLTRANSFERASE"/>
    <property type="match status" value="1"/>
</dbReference>
<evidence type="ECO:0000256" key="2">
    <source>
        <dbReference type="ARBA" id="ARBA00005842"/>
    </source>
</evidence>
<dbReference type="EMBL" id="CAFBNQ010000013">
    <property type="protein sequence ID" value="CAB4952007.1"/>
    <property type="molecule type" value="Genomic_DNA"/>
</dbReference>
<dbReference type="Gene3D" id="1.10.20.140">
    <property type="match status" value="1"/>
</dbReference>
<dbReference type="InterPro" id="IPR027417">
    <property type="entry name" value="P-loop_NTPase"/>
</dbReference>
<sequence length="318" mass="35171">MAFLLFASQTLLIKPTMKTIVICGATATGKSDLAVSLAKEIDAEIINADSMQLYRGMDIGTAKLDISERGGIEHHLLDVLDVTEDATVAWYQGKARGVISEIHARGKSAVIVGGTGLYIKAILDDLNFPDTDPQVRERLNSEAEEFGVATLFARLQLLDPAAAAAIDIQNVRRVIRALEVIEITGQPFTANLPREDSSKYPDALQFGLVMDREKLTERIDARVDLMWEKGLVQEVDSLISLGITQGTTARRALGYAQIIAMRAGEMSEALANEETKRATRQYARRQETWFSRDARIQWISPVQPRLETVLQKINSTSK</sequence>
<evidence type="ECO:0000256" key="4">
    <source>
        <dbReference type="ARBA" id="ARBA00022679"/>
    </source>
</evidence>
<dbReference type="AlphaFoldDB" id="A0A6J7K918"/>
<dbReference type="Gene3D" id="3.40.50.300">
    <property type="entry name" value="P-loop containing nucleotide triphosphate hydrolases"/>
    <property type="match status" value="1"/>
</dbReference>
<keyword evidence="8" id="KW-0460">Magnesium</keyword>
<name>A0A6J7K918_9ZZZZ</name>
<dbReference type="GO" id="GO:0052381">
    <property type="term" value="F:tRNA dimethylallyltransferase activity"/>
    <property type="evidence" value="ECO:0007669"/>
    <property type="project" value="UniProtKB-EC"/>
</dbReference>
<evidence type="ECO:0000256" key="8">
    <source>
        <dbReference type="ARBA" id="ARBA00022842"/>
    </source>
</evidence>
<evidence type="ECO:0000256" key="7">
    <source>
        <dbReference type="ARBA" id="ARBA00022840"/>
    </source>
</evidence>
<keyword evidence="6" id="KW-0547">Nucleotide-binding</keyword>
<comment type="similarity">
    <text evidence="2">Belongs to the IPP transferase family.</text>
</comment>
<proteinExistence type="inferred from homology"/>
<dbReference type="NCBIfam" id="TIGR00174">
    <property type="entry name" value="miaA"/>
    <property type="match status" value="1"/>
</dbReference>
<keyword evidence="4" id="KW-0808">Transferase</keyword>